<protein>
    <submittedName>
        <fullName evidence="1">Putative bacteriocin</fullName>
    </submittedName>
</protein>
<proteinExistence type="predicted"/>
<dbReference type="AlphaFoldDB" id="F7J0E4"/>
<reference evidence="1" key="1">
    <citation type="journal article" date="2011" name="PLoS ONE">
        <title>Identification of novel Clostridium perfringens type E strains that carry an iota toxin plasmid with a functional enterotoxin gene.</title>
        <authorList>
            <person name="Miyamoto K."/>
            <person name="Yumine N."/>
            <person name="Mimura K."/>
            <person name="Nagahama M."/>
            <person name="Li J."/>
            <person name="McClane B.A."/>
            <person name="Akimoto S."/>
        </authorList>
    </citation>
    <scope>NUCLEOTIDE SEQUENCE</scope>
    <source>
        <strain evidence="1">PB-1</strain>
        <plasmid evidence="1">pCPPB-1</plasmid>
    </source>
</reference>
<keyword evidence="1" id="KW-0614">Plasmid</keyword>
<dbReference type="EMBL" id="AB604032">
    <property type="protein sequence ID" value="BAK40985.1"/>
    <property type="molecule type" value="Genomic_DNA"/>
</dbReference>
<dbReference type="InterPro" id="IPR019719">
    <property type="entry name" value="DUF2599"/>
</dbReference>
<sequence length="175" mass="20227">MKLKFKNIVFLLVSMIILNGIIVQANVLPNKNQITVEILYNSNGENFAENIVFDDGSKLSDYSYSIKYISAPKEGSKIKEYFNYAAWITRDGITSLSLDPKSNVRTNSSVKNQAWEVLSSETEGFINSEYWQNTKVMKWQYDCHYTFASNKDYWNLEPHRTASSYLEVVFKKCNP</sequence>
<evidence type="ECO:0000313" key="1">
    <source>
        <dbReference type="EMBL" id="BAK40985.1"/>
    </source>
</evidence>
<name>F7J0E4_CLOPF</name>
<dbReference type="Pfam" id="PF10783">
    <property type="entry name" value="DUF2599"/>
    <property type="match status" value="1"/>
</dbReference>
<dbReference type="RefSeq" id="WP_013942340.1">
    <property type="nucleotide sequence ID" value="NC_015712.1"/>
</dbReference>
<organism evidence="1">
    <name type="scientific">Clostridium perfringens</name>
    <dbReference type="NCBI Taxonomy" id="1502"/>
    <lineage>
        <taxon>Bacteria</taxon>
        <taxon>Bacillati</taxon>
        <taxon>Bacillota</taxon>
        <taxon>Clostridia</taxon>
        <taxon>Eubacteriales</taxon>
        <taxon>Clostridiaceae</taxon>
        <taxon>Clostridium</taxon>
    </lineage>
</organism>
<geneLocation type="plasmid" evidence="1">
    <name>pCPPB-1</name>
</geneLocation>
<accession>F7J0E4</accession>